<comment type="similarity">
    <text evidence="1">Belongs to the phage antitermination Q type 1 family.</text>
</comment>
<proteinExistence type="inferred from homology"/>
<dbReference type="SUPFAM" id="SSF88659">
    <property type="entry name" value="Sigma3 and sigma4 domains of RNA polymerase sigma factors"/>
    <property type="match status" value="1"/>
</dbReference>
<evidence type="ECO:0000256" key="3">
    <source>
        <dbReference type="ARBA" id="ARBA00023125"/>
    </source>
</evidence>
<dbReference type="GO" id="GO:0003677">
    <property type="term" value="F:DNA binding"/>
    <property type="evidence" value="ECO:0007669"/>
    <property type="project" value="UniProtKB-KW"/>
</dbReference>
<evidence type="ECO:0000256" key="2">
    <source>
        <dbReference type="ARBA" id="ARBA00023015"/>
    </source>
</evidence>
<dbReference type="GO" id="GO:0060567">
    <property type="term" value="P:negative regulation of termination of DNA-templated transcription"/>
    <property type="evidence" value="ECO:0007669"/>
    <property type="project" value="InterPro"/>
</dbReference>
<protein>
    <submittedName>
        <fullName evidence="5">Antiterminator Q family protein</fullName>
    </submittedName>
</protein>
<keyword evidence="3" id="KW-0238">DNA-binding</keyword>
<dbReference type="InterPro" id="IPR013324">
    <property type="entry name" value="RNA_pol_sigma_r3/r4-like"/>
</dbReference>
<dbReference type="EMBL" id="CP158294">
    <property type="protein sequence ID" value="XBV47548.1"/>
    <property type="molecule type" value="Genomic_DNA"/>
</dbReference>
<name>A0AAU7U3I5_9GAMM</name>
<keyword evidence="5" id="KW-0614">Plasmid</keyword>
<dbReference type="AlphaFoldDB" id="A0AAU7U3I5"/>
<keyword evidence="2" id="KW-0805">Transcription regulation</keyword>
<sequence>MRDIQLILERWGVWVSCGESNLGYPRIAAGFSRLLPARRRHLASCSDNDGLFINEAMIRLSKYDEYLCTLIEWHYIKHMTLREMASKLGISHNHVSVRIQTAEGWIDGCLHALNIRLEMDQQCSNEPKEKNKVKKVV</sequence>
<accession>A0AAU7U3I5</accession>
<dbReference type="InterPro" id="IPR010534">
    <property type="entry name" value="Phage_933W_GpQ"/>
</dbReference>
<evidence type="ECO:0000256" key="4">
    <source>
        <dbReference type="ARBA" id="ARBA00023163"/>
    </source>
</evidence>
<evidence type="ECO:0000256" key="1">
    <source>
        <dbReference type="ARBA" id="ARBA00010234"/>
    </source>
</evidence>
<reference evidence="5" key="1">
    <citation type="submission" date="2024-06" db="EMBL/GenBank/DDBJ databases">
        <title>Multiomics insights into the TNT degradation mechanism by Pantoea sp. BJ2 isolated from an ammunition destruction site.</title>
        <authorList>
            <person name="Luo J."/>
        </authorList>
    </citation>
    <scope>NUCLEOTIDE SEQUENCE</scope>
    <source>
        <strain evidence="5">BJ2</strain>
        <plasmid evidence="5">plasmindB</plasmid>
    </source>
</reference>
<geneLocation type="plasmid" evidence="5">
    <name>plasmindB</name>
</geneLocation>
<dbReference type="RefSeq" id="WP_350262589.1">
    <property type="nucleotide sequence ID" value="NZ_CP158294.1"/>
</dbReference>
<gene>
    <name evidence="5" type="ORF">AAF463_24830</name>
</gene>
<organism evidence="5">
    <name type="scientific">Pantoea sp. BJ2</name>
    <dbReference type="NCBI Taxonomy" id="3141322"/>
    <lineage>
        <taxon>Bacteria</taxon>
        <taxon>Pseudomonadati</taxon>
        <taxon>Pseudomonadota</taxon>
        <taxon>Gammaproteobacteria</taxon>
        <taxon>Enterobacterales</taxon>
        <taxon>Erwiniaceae</taxon>
        <taxon>Pantoea</taxon>
    </lineage>
</organism>
<dbReference type="Pfam" id="PF06530">
    <property type="entry name" value="Phage_antitermQ"/>
    <property type="match status" value="1"/>
</dbReference>
<evidence type="ECO:0000313" key="5">
    <source>
        <dbReference type="EMBL" id="XBV47548.1"/>
    </source>
</evidence>
<keyword evidence="4" id="KW-0804">Transcription</keyword>